<organism evidence="6 7">
    <name type="scientific">Constantimarinum furrinae</name>
    <dbReference type="NCBI Taxonomy" id="2562285"/>
    <lineage>
        <taxon>Bacteria</taxon>
        <taxon>Pseudomonadati</taxon>
        <taxon>Bacteroidota</taxon>
        <taxon>Flavobacteriia</taxon>
        <taxon>Flavobacteriales</taxon>
        <taxon>Flavobacteriaceae</taxon>
        <taxon>Altibacter/Constantimarinum group</taxon>
        <taxon>Constantimarinum</taxon>
    </lineage>
</organism>
<dbReference type="GO" id="GO:0008360">
    <property type="term" value="P:regulation of cell shape"/>
    <property type="evidence" value="ECO:0007669"/>
    <property type="project" value="UniProtKB-KW"/>
</dbReference>
<dbReference type="RefSeq" id="WP_186990533.1">
    <property type="nucleotide sequence ID" value="NZ_CP052909.1"/>
</dbReference>
<evidence type="ECO:0000256" key="1">
    <source>
        <dbReference type="ARBA" id="ARBA00009369"/>
    </source>
</evidence>
<feature type="domain" description="Rod shape-determining protein MreC beta-barrel core" evidence="5">
    <location>
        <begin position="109"/>
        <end position="256"/>
    </location>
</feature>
<dbReference type="Proteomes" id="UP000515514">
    <property type="component" value="Chromosome"/>
</dbReference>
<evidence type="ECO:0000256" key="4">
    <source>
        <dbReference type="ARBA" id="ARBA00032089"/>
    </source>
</evidence>
<dbReference type="AlphaFoldDB" id="A0A7G8PRX0"/>
<dbReference type="InterPro" id="IPR055342">
    <property type="entry name" value="MreC_beta-barrel_core"/>
</dbReference>
<name>A0A7G8PRX0_9FLAO</name>
<evidence type="ECO:0000256" key="3">
    <source>
        <dbReference type="ARBA" id="ARBA00022960"/>
    </source>
</evidence>
<accession>A0A7G8PRX0</accession>
<evidence type="ECO:0000313" key="6">
    <source>
        <dbReference type="EMBL" id="QNJ97086.1"/>
    </source>
</evidence>
<dbReference type="NCBIfam" id="NF010532">
    <property type="entry name" value="PRK13922.9-3"/>
    <property type="match status" value="1"/>
</dbReference>
<dbReference type="Pfam" id="PF04085">
    <property type="entry name" value="MreC"/>
    <property type="match status" value="1"/>
</dbReference>
<dbReference type="EMBL" id="CP052909">
    <property type="protein sequence ID" value="QNJ97086.1"/>
    <property type="molecule type" value="Genomic_DNA"/>
</dbReference>
<dbReference type="InterPro" id="IPR007221">
    <property type="entry name" value="MreC"/>
</dbReference>
<dbReference type="Gene3D" id="2.40.10.340">
    <property type="entry name" value="Rod shape-determining protein MreC, domain 1"/>
    <property type="match status" value="1"/>
</dbReference>
<evidence type="ECO:0000256" key="2">
    <source>
        <dbReference type="ARBA" id="ARBA00013855"/>
    </source>
</evidence>
<reference evidence="6 7" key="1">
    <citation type="submission" date="2020-04" db="EMBL/GenBank/DDBJ databases">
        <title>Genome sequence of Altibacter aquimarinus strain ALE3EI.</title>
        <authorList>
            <person name="Oh H.-M."/>
            <person name="Jang D."/>
        </authorList>
    </citation>
    <scope>NUCLEOTIDE SEQUENCE [LARGE SCALE GENOMIC DNA]</scope>
    <source>
        <strain evidence="6 7">ALE3EI</strain>
    </source>
</reference>
<dbReference type="KEGG" id="alti:ALE3EI_0505"/>
<sequence>MQQIIFFFIRNKNFLLFAILFVISLGFTLQTHTFHNGKFVSSANFFSGSIYSFRSDITNYFDLKTTNEKLVEENIRLRRLLEGYKENFTMPSVDTTKIPSKYLFFASRVINNNYSRTKNNLTINNGSSDGLEIDMGVITTKGVVGIINSTSKNYATVQSILNTNSQLNAKLKNSNHFGTLTWDTKDPNVVQLIEIPRQATLVVGDTIITGGKSTIFPSGILIGSIEKFKLGKDDSYDIDVRLFNDMTDLNYVYIIENQDAAEILKLEKEMNDAEQ</sequence>
<evidence type="ECO:0000313" key="7">
    <source>
        <dbReference type="Proteomes" id="UP000515514"/>
    </source>
</evidence>
<comment type="similarity">
    <text evidence="1">Belongs to the MreC family.</text>
</comment>
<dbReference type="PANTHER" id="PTHR34138">
    <property type="entry name" value="CELL SHAPE-DETERMINING PROTEIN MREC"/>
    <property type="match status" value="1"/>
</dbReference>
<protein>
    <recommendedName>
        <fullName evidence="2">Cell shape-determining protein MreC</fullName>
    </recommendedName>
    <alternativeName>
        <fullName evidence="4">Cell shape protein MreC</fullName>
    </alternativeName>
</protein>
<dbReference type="GO" id="GO:0005886">
    <property type="term" value="C:plasma membrane"/>
    <property type="evidence" value="ECO:0007669"/>
    <property type="project" value="TreeGrafter"/>
</dbReference>
<gene>
    <name evidence="6" type="ORF">ALE3EI_0505</name>
</gene>
<keyword evidence="7" id="KW-1185">Reference proteome</keyword>
<dbReference type="Gene3D" id="2.40.10.350">
    <property type="entry name" value="Rod shape-determining protein MreC, domain 2"/>
    <property type="match status" value="1"/>
</dbReference>
<dbReference type="PANTHER" id="PTHR34138:SF1">
    <property type="entry name" value="CELL SHAPE-DETERMINING PROTEIN MREC"/>
    <property type="match status" value="1"/>
</dbReference>
<dbReference type="InterPro" id="IPR042175">
    <property type="entry name" value="Cell/Rod_MreC_2"/>
</dbReference>
<keyword evidence="3" id="KW-0133">Cell shape</keyword>
<dbReference type="InterPro" id="IPR042177">
    <property type="entry name" value="Cell/Rod_1"/>
</dbReference>
<evidence type="ECO:0000259" key="5">
    <source>
        <dbReference type="Pfam" id="PF04085"/>
    </source>
</evidence>
<proteinExistence type="inferred from homology"/>